<evidence type="ECO:0000313" key="3">
    <source>
        <dbReference type="Proteomes" id="UP000501926"/>
    </source>
</evidence>
<dbReference type="Proteomes" id="UP000501926">
    <property type="component" value="Chromosome"/>
</dbReference>
<evidence type="ECO:0000313" key="1">
    <source>
        <dbReference type="EMBL" id="CAJ74486.1"/>
    </source>
</evidence>
<sequence length="50" mass="5642">MYLCSGVNFAQSSCSSLKNSFKFICMGNFLYSDLPHKLNGYKILQLRGLC</sequence>
<reference evidence="1" key="2">
    <citation type="submission" date="2006-01" db="EMBL/GenBank/DDBJ databases">
        <authorList>
            <person name="Genoscope"/>
        </authorList>
    </citation>
    <scope>NUCLEOTIDE SEQUENCE</scope>
</reference>
<name>Q1Q398_KUEST</name>
<dbReference type="AlphaFoldDB" id="Q1Q398"/>
<dbReference type="EMBL" id="CT573071">
    <property type="protein sequence ID" value="CAJ74486.1"/>
    <property type="molecule type" value="Genomic_DNA"/>
</dbReference>
<reference evidence="1" key="1">
    <citation type="journal article" date="2006" name="Nature">
        <title>Deciphering the evolution and metabolism of an anammox bacterium from a community genome.</title>
        <authorList>
            <person name="Strous M."/>
            <person name="Pelletier E."/>
            <person name="Mangenot S."/>
            <person name="Rattei T."/>
            <person name="Lehner A."/>
            <person name="Taylor M.W."/>
            <person name="Horn M."/>
            <person name="Daims H."/>
            <person name="Bartol-Mavel D."/>
            <person name="Wincker P."/>
            <person name="Barbe V."/>
            <person name="Fonknechten N."/>
            <person name="Vallenet D."/>
            <person name="Segurens B."/>
            <person name="Schenowitz-Truong C."/>
            <person name="Medigue C."/>
            <person name="Collingro A."/>
            <person name="Snel B."/>
            <person name="Dutilh B.E."/>
            <person name="OpDenCamp H.J.M."/>
            <person name="vanDerDrift C."/>
            <person name="Cirpus I."/>
            <person name="vanDePas-Schoonen K.T."/>
            <person name="Harhangi H.R."/>
            <person name="vanNiftrik L."/>
            <person name="Schmid M."/>
            <person name="Keltjens J."/>
            <person name="vanDeVossenberg J."/>
            <person name="Kartal B."/>
            <person name="Meier H."/>
            <person name="Frishman D."/>
            <person name="Huynen M.A."/>
            <person name="Mewes H."/>
            <person name="Weissenbach J."/>
            <person name="Jetten M.S.M."/>
            <person name="Wagner M."/>
            <person name="LePaslier D."/>
        </authorList>
    </citation>
    <scope>NUCLEOTIDE SEQUENCE</scope>
</reference>
<organism evidence="1">
    <name type="scientific">Kuenenia stuttgartiensis</name>
    <dbReference type="NCBI Taxonomy" id="174633"/>
    <lineage>
        <taxon>Bacteria</taxon>
        <taxon>Pseudomonadati</taxon>
        <taxon>Planctomycetota</taxon>
        <taxon>Candidatus Brocadiia</taxon>
        <taxon>Candidatus Brocadiales</taxon>
        <taxon>Candidatus Brocadiaceae</taxon>
        <taxon>Candidatus Kuenenia</taxon>
    </lineage>
</organism>
<reference evidence="2 3" key="3">
    <citation type="submission" date="2020-02" db="EMBL/GenBank/DDBJ databases">
        <title>Newly sequenced genome of strain CSTR1 showed variability in Candidatus Kuenenia stuttgartiensis genomes.</title>
        <authorList>
            <person name="Ding C."/>
            <person name="Adrian L."/>
        </authorList>
    </citation>
    <scope>NUCLEOTIDE SEQUENCE [LARGE SCALE GENOMIC DNA]</scope>
    <source>
        <strain evidence="2 3">CSTR1</strain>
    </source>
</reference>
<gene>
    <name evidence="2" type="ORF">KsCSTR_22070</name>
    <name evidence="1" type="ORF">kuste3723</name>
</gene>
<evidence type="ECO:0000313" key="2">
    <source>
        <dbReference type="EMBL" id="QII11586.1"/>
    </source>
</evidence>
<dbReference type="EMBL" id="CP049055">
    <property type="protein sequence ID" value="QII11586.1"/>
    <property type="molecule type" value="Genomic_DNA"/>
</dbReference>
<accession>Q1Q398</accession>
<proteinExistence type="predicted"/>
<protein>
    <submittedName>
        <fullName evidence="1">Uncharacterized protein</fullName>
    </submittedName>
</protein>